<accession>A0ABW5B0M2</accession>
<sequence>MKYILLFLICFTTQSILSQDEIAYKTAIRAFQENFNVKNVNAVFNLYTSEMQEAMTKEGVKRFVNGCYEQFGKLKSLTFIETTEGVNSYMAEFEKINLTMELQLNENGKISTIQFQEP</sequence>
<dbReference type="Gene3D" id="3.10.450.590">
    <property type="match status" value="1"/>
</dbReference>
<gene>
    <name evidence="2" type="ORF">ACFSJT_16435</name>
</gene>
<dbReference type="InterPro" id="IPR024981">
    <property type="entry name" value="DUF3887"/>
</dbReference>
<protein>
    <submittedName>
        <fullName evidence="2">DUF3887 domain-containing protein</fullName>
    </submittedName>
</protein>
<proteinExistence type="predicted"/>
<keyword evidence="3" id="KW-1185">Reference proteome</keyword>
<evidence type="ECO:0000259" key="1">
    <source>
        <dbReference type="Pfam" id="PF13026"/>
    </source>
</evidence>
<dbReference type="EMBL" id="JBHUHY010000016">
    <property type="protein sequence ID" value="MFD2188395.1"/>
    <property type="molecule type" value="Genomic_DNA"/>
</dbReference>
<evidence type="ECO:0000313" key="3">
    <source>
        <dbReference type="Proteomes" id="UP001597344"/>
    </source>
</evidence>
<reference evidence="3" key="1">
    <citation type="journal article" date="2019" name="Int. J. Syst. Evol. Microbiol.">
        <title>The Global Catalogue of Microorganisms (GCM) 10K type strain sequencing project: providing services to taxonomists for standard genome sequencing and annotation.</title>
        <authorList>
            <consortium name="The Broad Institute Genomics Platform"/>
            <consortium name="The Broad Institute Genome Sequencing Center for Infectious Disease"/>
            <person name="Wu L."/>
            <person name="Ma J."/>
        </authorList>
    </citation>
    <scope>NUCLEOTIDE SEQUENCE [LARGE SCALE GENOMIC DNA]</scope>
    <source>
        <strain evidence="3">DT92</strain>
    </source>
</reference>
<name>A0ABW5B0M2_9FLAO</name>
<dbReference type="Proteomes" id="UP001597344">
    <property type="component" value="Unassembled WGS sequence"/>
</dbReference>
<organism evidence="2 3">
    <name type="scientific">Aquimarina celericrescens</name>
    <dbReference type="NCBI Taxonomy" id="1964542"/>
    <lineage>
        <taxon>Bacteria</taxon>
        <taxon>Pseudomonadati</taxon>
        <taxon>Bacteroidota</taxon>
        <taxon>Flavobacteriia</taxon>
        <taxon>Flavobacteriales</taxon>
        <taxon>Flavobacteriaceae</taxon>
        <taxon>Aquimarina</taxon>
    </lineage>
</organism>
<dbReference type="RefSeq" id="WP_378321427.1">
    <property type="nucleotide sequence ID" value="NZ_JBHUHY010000016.1"/>
</dbReference>
<comment type="caution">
    <text evidence="2">The sequence shown here is derived from an EMBL/GenBank/DDBJ whole genome shotgun (WGS) entry which is preliminary data.</text>
</comment>
<evidence type="ECO:0000313" key="2">
    <source>
        <dbReference type="EMBL" id="MFD2188395.1"/>
    </source>
</evidence>
<feature type="domain" description="DUF3887" evidence="1">
    <location>
        <begin position="30"/>
        <end position="111"/>
    </location>
</feature>
<dbReference type="Pfam" id="PF13026">
    <property type="entry name" value="DUF3887"/>
    <property type="match status" value="1"/>
</dbReference>